<feature type="domain" description="ABC transporter" evidence="8">
    <location>
        <begin position="24"/>
        <end position="275"/>
    </location>
</feature>
<evidence type="ECO:0000256" key="7">
    <source>
        <dbReference type="ARBA" id="ARBA00023136"/>
    </source>
</evidence>
<dbReference type="PROSITE" id="PS00211">
    <property type="entry name" value="ABC_TRANSPORTER_1"/>
    <property type="match status" value="1"/>
</dbReference>
<evidence type="ECO:0000313" key="10">
    <source>
        <dbReference type="Proteomes" id="UP001162740"/>
    </source>
</evidence>
<dbReference type="PANTHER" id="PTHR43297">
    <property type="entry name" value="OLIGOPEPTIDE TRANSPORT ATP-BINDING PROTEIN APPD"/>
    <property type="match status" value="1"/>
</dbReference>
<dbReference type="Gene3D" id="3.40.50.300">
    <property type="entry name" value="P-loop containing nucleotide triphosphate hydrolases"/>
    <property type="match status" value="1"/>
</dbReference>
<dbReference type="CDD" id="cd03257">
    <property type="entry name" value="ABC_NikE_OppD_transporters"/>
    <property type="match status" value="1"/>
</dbReference>
<keyword evidence="4" id="KW-1003">Cell membrane</keyword>
<evidence type="ECO:0000256" key="1">
    <source>
        <dbReference type="ARBA" id="ARBA00004202"/>
    </source>
</evidence>
<comment type="similarity">
    <text evidence="2">Belongs to the ABC transporter superfamily.</text>
</comment>
<dbReference type="Pfam" id="PF00005">
    <property type="entry name" value="ABC_tran"/>
    <property type="match status" value="1"/>
</dbReference>
<dbReference type="InterPro" id="IPR050388">
    <property type="entry name" value="ABC_Ni/Peptide_Import"/>
</dbReference>
<accession>A0AA47A9H4</accession>
<dbReference type="GO" id="GO:0016887">
    <property type="term" value="F:ATP hydrolysis activity"/>
    <property type="evidence" value="ECO:0007669"/>
    <property type="project" value="InterPro"/>
</dbReference>
<keyword evidence="6 9" id="KW-0067">ATP-binding</keyword>
<dbReference type="Pfam" id="PF08352">
    <property type="entry name" value="oligo_HPY"/>
    <property type="match status" value="1"/>
</dbReference>
<dbReference type="NCBIfam" id="TIGR01727">
    <property type="entry name" value="oligo_HPY"/>
    <property type="match status" value="1"/>
</dbReference>
<organism evidence="9 10">
    <name type="scientific">Rhodococcus rhodochrous</name>
    <dbReference type="NCBI Taxonomy" id="1829"/>
    <lineage>
        <taxon>Bacteria</taxon>
        <taxon>Bacillati</taxon>
        <taxon>Actinomycetota</taxon>
        <taxon>Actinomycetes</taxon>
        <taxon>Mycobacteriales</taxon>
        <taxon>Nocardiaceae</taxon>
        <taxon>Rhodococcus</taxon>
    </lineage>
</organism>
<dbReference type="Proteomes" id="UP001162740">
    <property type="component" value="Chromosome"/>
</dbReference>
<dbReference type="SUPFAM" id="SSF52540">
    <property type="entry name" value="P-loop containing nucleoside triphosphate hydrolases"/>
    <property type="match status" value="1"/>
</dbReference>
<dbReference type="PANTHER" id="PTHR43297:SF2">
    <property type="entry name" value="DIPEPTIDE TRANSPORT ATP-BINDING PROTEIN DPPD"/>
    <property type="match status" value="1"/>
</dbReference>
<keyword evidence="5" id="KW-0547">Nucleotide-binding</keyword>
<protein>
    <submittedName>
        <fullName evidence="9">ABC transporter ATP-binding protein</fullName>
    </submittedName>
</protein>
<evidence type="ECO:0000256" key="4">
    <source>
        <dbReference type="ARBA" id="ARBA00022475"/>
    </source>
</evidence>
<dbReference type="InterPro" id="IPR027417">
    <property type="entry name" value="P-loop_NTPase"/>
</dbReference>
<proteinExistence type="inferred from homology"/>
<dbReference type="InterPro" id="IPR017871">
    <property type="entry name" value="ABC_transporter-like_CS"/>
</dbReference>
<dbReference type="InterPro" id="IPR003593">
    <property type="entry name" value="AAA+_ATPase"/>
</dbReference>
<dbReference type="GO" id="GO:0005886">
    <property type="term" value="C:plasma membrane"/>
    <property type="evidence" value="ECO:0007669"/>
    <property type="project" value="UniProtKB-SubCell"/>
</dbReference>
<dbReference type="FunFam" id="3.40.50.300:FF:000016">
    <property type="entry name" value="Oligopeptide ABC transporter ATP-binding component"/>
    <property type="match status" value="1"/>
</dbReference>
<evidence type="ECO:0000256" key="2">
    <source>
        <dbReference type="ARBA" id="ARBA00005417"/>
    </source>
</evidence>
<evidence type="ECO:0000256" key="5">
    <source>
        <dbReference type="ARBA" id="ARBA00022741"/>
    </source>
</evidence>
<reference evidence="9 10" key="1">
    <citation type="journal article" date="2021" name="Front. Microbiol.">
        <title>Bacterial Transformation of Aromatic Monomers in Softwood Black Liquor.</title>
        <authorList>
            <person name="Navas L.E."/>
            <person name="Dexter G."/>
            <person name="Liu J."/>
            <person name="Levy-Booth D."/>
            <person name="Cho M."/>
            <person name="Jang S.K."/>
            <person name="Mansfield S.D."/>
            <person name="Renneckar S."/>
            <person name="Mohn W.W."/>
            <person name="Eltis L.D."/>
        </authorList>
    </citation>
    <scope>NUCLEOTIDE SEQUENCE [LARGE SCALE GENOMIC DNA]</scope>
    <source>
        <strain evidence="9 10">GD02</strain>
    </source>
</reference>
<name>A0AA47A9H4_RHORH</name>
<dbReference type="PROSITE" id="PS50893">
    <property type="entry name" value="ABC_TRANSPORTER_2"/>
    <property type="match status" value="1"/>
</dbReference>
<dbReference type="GO" id="GO:0005524">
    <property type="term" value="F:ATP binding"/>
    <property type="evidence" value="ECO:0007669"/>
    <property type="project" value="UniProtKB-KW"/>
</dbReference>
<dbReference type="InterPro" id="IPR013563">
    <property type="entry name" value="Oligopep_ABC_C"/>
</dbReference>
<comment type="subcellular location">
    <subcellularLocation>
        <location evidence="1">Cell membrane</location>
        <topology evidence="1">Peripheral membrane protein</topology>
    </subcellularLocation>
</comment>
<evidence type="ECO:0000256" key="6">
    <source>
        <dbReference type="ARBA" id="ARBA00022840"/>
    </source>
</evidence>
<dbReference type="InterPro" id="IPR003439">
    <property type="entry name" value="ABC_transporter-like_ATP-bd"/>
</dbReference>
<evidence type="ECO:0000313" key="9">
    <source>
        <dbReference type="EMBL" id="UZF44270.1"/>
    </source>
</evidence>
<dbReference type="AlphaFoldDB" id="A0AA47A9H4"/>
<dbReference type="SMART" id="SM00382">
    <property type="entry name" value="AAA"/>
    <property type="match status" value="1"/>
</dbReference>
<keyword evidence="7" id="KW-0472">Membrane</keyword>
<dbReference type="EMBL" id="CP083974">
    <property type="protein sequence ID" value="UZF44270.1"/>
    <property type="molecule type" value="Genomic_DNA"/>
</dbReference>
<sequence>MTVNGKDIDAVTQVLQQDTGTPTLAVTDLRVWFDTPRGMVRAVDGVTLDVAPGRTLGIVGESGSGKSVLSRAVMNILAPSAVVRSGSKIEFEGRDTATLGREEARKLWGARMAMVFQDPMTSLTPVLTIGAQLTETLRRHLPMSRSEALDRAEELLEWVGIPEPRKRLKQYPHNLSGGMRQRVVIALALACSPRLLIADEPTTALDVTVQHQILTLLERLQREQGMAMVLITHDLGVVAGRSDEIAVMYAGRVVEQAPTKVLFQEMRHPYTRALVGSIPRISDPSHTRLRAIPGRPPTVIDPPPGCAFAARCPHAQPRCLAETPVLTTDGTTGDRHRHACFFPVGTPAGDDAWTTNLDEGRTAAGLPVDSRSVL</sequence>
<evidence type="ECO:0000256" key="3">
    <source>
        <dbReference type="ARBA" id="ARBA00022448"/>
    </source>
</evidence>
<gene>
    <name evidence="9" type="ORF">KUM34_020785</name>
</gene>
<evidence type="ECO:0000259" key="8">
    <source>
        <dbReference type="PROSITE" id="PS50893"/>
    </source>
</evidence>
<dbReference type="GO" id="GO:0015833">
    <property type="term" value="P:peptide transport"/>
    <property type="evidence" value="ECO:0007669"/>
    <property type="project" value="InterPro"/>
</dbReference>
<keyword evidence="3" id="KW-0813">Transport</keyword>